<evidence type="ECO:0000256" key="1">
    <source>
        <dbReference type="ARBA" id="ARBA00004371"/>
    </source>
</evidence>
<accession>A0A0P4VMF8</accession>
<dbReference type="PANTHER" id="PTHR33967">
    <property type="entry name" value="RAGULATOR COMPLEX PROTEIN LAMTOR4"/>
    <property type="match status" value="1"/>
</dbReference>
<evidence type="ECO:0000256" key="3">
    <source>
        <dbReference type="ARBA" id="ARBA00023228"/>
    </source>
</evidence>
<dbReference type="InterPro" id="IPR034601">
    <property type="entry name" value="LAMTOR4"/>
</dbReference>
<dbReference type="AlphaFoldDB" id="A0A0P4VMF8"/>
<comment type="subcellular location">
    <subcellularLocation>
        <location evidence="1">Lysosome</location>
    </subcellularLocation>
</comment>
<organism evidence="5">
    <name type="scientific">Rhodnius neglectus</name>
    <dbReference type="NCBI Taxonomy" id="72488"/>
    <lineage>
        <taxon>Eukaryota</taxon>
        <taxon>Metazoa</taxon>
        <taxon>Ecdysozoa</taxon>
        <taxon>Arthropoda</taxon>
        <taxon>Hexapoda</taxon>
        <taxon>Insecta</taxon>
        <taxon>Pterygota</taxon>
        <taxon>Neoptera</taxon>
        <taxon>Paraneoptera</taxon>
        <taxon>Hemiptera</taxon>
        <taxon>Heteroptera</taxon>
        <taxon>Panheteroptera</taxon>
        <taxon>Cimicomorpha</taxon>
        <taxon>Reduviidae</taxon>
        <taxon>Triatominae</taxon>
        <taxon>Rhodnius</taxon>
    </lineage>
</organism>
<dbReference type="GO" id="GO:0005764">
    <property type="term" value="C:lysosome"/>
    <property type="evidence" value="ECO:0007669"/>
    <property type="project" value="UniProtKB-SubCell"/>
</dbReference>
<name>A0A0P4VMF8_9HEMI</name>
<dbReference type="GO" id="GO:0071230">
    <property type="term" value="P:cellular response to amino acid stimulus"/>
    <property type="evidence" value="ECO:0007669"/>
    <property type="project" value="InterPro"/>
</dbReference>
<sequence>MNCMENIPDLLGYLVLNEDTTIMSSGGDLENAEHLINVVPTLISLSDKLKQDEEPYQKISVIYKDYCYIICLSNRKIYIVKKVFHAPNMGTSDGDTSLPQHVNNTASA</sequence>
<dbReference type="GO" id="GO:0071986">
    <property type="term" value="C:Ragulator complex"/>
    <property type="evidence" value="ECO:0007669"/>
    <property type="project" value="InterPro"/>
</dbReference>
<evidence type="ECO:0000256" key="2">
    <source>
        <dbReference type="ARBA" id="ARBA00010627"/>
    </source>
</evidence>
<evidence type="ECO:0000313" key="5">
    <source>
        <dbReference type="EMBL" id="JAI53641.1"/>
    </source>
</evidence>
<evidence type="ECO:0000256" key="4">
    <source>
        <dbReference type="ARBA" id="ARBA00032690"/>
    </source>
</evidence>
<dbReference type="GO" id="GO:0032008">
    <property type="term" value="P:positive regulation of TOR signaling"/>
    <property type="evidence" value="ECO:0007669"/>
    <property type="project" value="InterPro"/>
</dbReference>
<reference evidence="5" key="1">
    <citation type="journal article" date="2016" name="PLoS Negl. Trop. Dis.">
        <title>A Deep Insight into the Sialome of Rhodnius neglectus, a Vector of Chagas Disease.</title>
        <authorList>
            <person name="Santiago P.B."/>
            <person name="Assumpcao T.C."/>
            <person name="Araujo C.N."/>
            <person name="Bastos I.M."/>
            <person name="Neves D."/>
            <person name="Silva I.G."/>
            <person name="Charneau S."/>
            <person name="Queiroz R.M."/>
            <person name="Raiol T."/>
            <person name="Oliveira J.V."/>
            <person name="Sousa M.V."/>
            <person name="Calvo E."/>
            <person name="Ribeiro J.M."/>
            <person name="Santana J.M."/>
        </authorList>
    </citation>
    <scope>NUCLEOTIDE SEQUENCE</scope>
    <source>
        <tissue evidence="5">Salivary glands</tissue>
    </source>
</reference>
<comment type="similarity">
    <text evidence="2">Belongs to the LAMTOR4 family.</text>
</comment>
<dbReference type="PANTHER" id="PTHR33967:SF1">
    <property type="entry name" value="RAGULATOR COMPLEX PROTEIN LAMTOR4"/>
    <property type="match status" value="1"/>
</dbReference>
<proteinExistence type="evidence at transcript level"/>
<protein>
    <recommendedName>
        <fullName evidence="4">Late endosomal/lysosomal adaptor and MAPK and MTOR activator 4</fullName>
    </recommendedName>
</protein>
<dbReference type="EMBL" id="GDKW01002954">
    <property type="protein sequence ID" value="JAI53641.1"/>
    <property type="molecule type" value="mRNA"/>
</dbReference>
<dbReference type="GO" id="GO:0005085">
    <property type="term" value="F:guanyl-nucleotide exchange factor activity"/>
    <property type="evidence" value="ECO:0007669"/>
    <property type="project" value="TreeGrafter"/>
</dbReference>
<keyword evidence="3" id="KW-0458">Lysosome</keyword>